<name>A0A9W9ATB6_9AGAR</name>
<dbReference type="EMBL" id="JAOTPV010000001">
    <property type="protein sequence ID" value="KAJ4490069.1"/>
    <property type="molecule type" value="Genomic_DNA"/>
</dbReference>
<proteinExistence type="predicted"/>
<accession>A0A9W9ATB6</accession>
<evidence type="ECO:0000313" key="1">
    <source>
        <dbReference type="EMBL" id="KAJ4490069.1"/>
    </source>
</evidence>
<reference evidence="1" key="1">
    <citation type="submission" date="2022-08" db="EMBL/GenBank/DDBJ databases">
        <title>A Global Phylogenomic Analysis of the Shiitake Genus Lentinula.</title>
        <authorList>
            <consortium name="DOE Joint Genome Institute"/>
            <person name="Sierra-Patev S."/>
            <person name="Min B."/>
            <person name="Naranjo-Ortiz M."/>
            <person name="Looney B."/>
            <person name="Konkel Z."/>
            <person name="Slot J.C."/>
            <person name="Sakamoto Y."/>
            <person name="Steenwyk J.L."/>
            <person name="Rokas A."/>
            <person name="Carro J."/>
            <person name="Camarero S."/>
            <person name="Ferreira P."/>
            <person name="Molpeceres G."/>
            <person name="Ruiz-Duenas F.J."/>
            <person name="Serrano A."/>
            <person name="Henrissat B."/>
            <person name="Drula E."/>
            <person name="Hughes K.W."/>
            <person name="Mata J.L."/>
            <person name="Ishikawa N.K."/>
            <person name="Vargas-Isla R."/>
            <person name="Ushijima S."/>
            <person name="Smith C.A."/>
            <person name="Ahrendt S."/>
            <person name="Andreopoulos W."/>
            <person name="He G."/>
            <person name="Labutti K."/>
            <person name="Lipzen A."/>
            <person name="Ng V."/>
            <person name="Riley R."/>
            <person name="Sandor L."/>
            <person name="Barry K."/>
            <person name="Martinez A.T."/>
            <person name="Xiao Y."/>
            <person name="Gibbons J.G."/>
            <person name="Terashima K."/>
            <person name="Grigoriev I.V."/>
            <person name="Hibbett D.S."/>
        </authorList>
    </citation>
    <scope>NUCLEOTIDE SEQUENCE</scope>
    <source>
        <strain evidence="1">JLM2183</strain>
    </source>
</reference>
<dbReference type="AlphaFoldDB" id="A0A9W9ATB6"/>
<dbReference type="Proteomes" id="UP001150266">
    <property type="component" value="Unassembled WGS sequence"/>
</dbReference>
<comment type="caution">
    <text evidence="1">The sequence shown here is derived from an EMBL/GenBank/DDBJ whole genome shotgun (WGS) entry which is preliminary data.</text>
</comment>
<evidence type="ECO:0000313" key="2">
    <source>
        <dbReference type="Proteomes" id="UP001150266"/>
    </source>
</evidence>
<gene>
    <name evidence="1" type="ORF">J3R30DRAFT_27632</name>
</gene>
<sequence length="199" mass="22616">MRFRPLSWSLNFHGRFIFIILEVASIACNVVAIPVPRSPASVEAEVSYLGLRTYLPSYVASQEWLWYSPLREDIRKCINIAIKDNEVVKKTFGAGAEAFKITYPSDLLPIFSENYRVEFAVQWTEDRVLKDVAGCEKGWLVYLPHTDLPGQPPNKQLNPAAKSFDPLVVDSAWQNDDSPTCSPLLKVFWNIDDIPKKKV</sequence>
<organism evidence="1 2">
    <name type="scientific">Lentinula aciculospora</name>
    <dbReference type="NCBI Taxonomy" id="153920"/>
    <lineage>
        <taxon>Eukaryota</taxon>
        <taxon>Fungi</taxon>
        <taxon>Dikarya</taxon>
        <taxon>Basidiomycota</taxon>
        <taxon>Agaricomycotina</taxon>
        <taxon>Agaricomycetes</taxon>
        <taxon>Agaricomycetidae</taxon>
        <taxon>Agaricales</taxon>
        <taxon>Marasmiineae</taxon>
        <taxon>Omphalotaceae</taxon>
        <taxon>Lentinula</taxon>
    </lineage>
</organism>
<keyword evidence="2" id="KW-1185">Reference proteome</keyword>
<protein>
    <submittedName>
        <fullName evidence="1">Uncharacterized protein</fullName>
    </submittedName>
</protein>